<accession>A0A8H6MQR4</accession>
<protein>
    <submittedName>
        <fullName evidence="2">Uncharacterized protein</fullName>
    </submittedName>
</protein>
<evidence type="ECO:0000313" key="3">
    <source>
        <dbReference type="Proteomes" id="UP000652219"/>
    </source>
</evidence>
<keyword evidence="3" id="KW-1185">Reference proteome</keyword>
<feature type="region of interest" description="Disordered" evidence="1">
    <location>
        <begin position="1"/>
        <end position="93"/>
    </location>
</feature>
<dbReference type="AlphaFoldDB" id="A0A8H6MQR4"/>
<comment type="caution">
    <text evidence="2">The sequence shown here is derived from an EMBL/GenBank/DDBJ whole genome shotgun (WGS) entry which is preliminary data.</text>
</comment>
<dbReference type="Proteomes" id="UP000652219">
    <property type="component" value="Unassembled WGS sequence"/>
</dbReference>
<feature type="region of interest" description="Disordered" evidence="1">
    <location>
        <begin position="123"/>
        <end position="180"/>
    </location>
</feature>
<reference evidence="2 3" key="1">
    <citation type="journal article" date="2020" name="Phytopathology">
        <title>Genome Sequence Resources of Colletotrichum truncatum, C. plurivorum, C. musicola, and C. sojae: Four Species Pathogenic to Soybean (Glycine max).</title>
        <authorList>
            <person name="Rogerio F."/>
            <person name="Boufleur T.R."/>
            <person name="Ciampi-Guillardi M."/>
            <person name="Sukno S.A."/>
            <person name="Thon M.R."/>
            <person name="Massola Junior N.S."/>
            <person name="Baroncelli R."/>
        </authorList>
    </citation>
    <scope>NUCLEOTIDE SEQUENCE [LARGE SCALE GENOMIC DNA]</scope>
    <source>
        <strain evidence="2 3">LFN0009</strain>
    </source>
</reference>
<dbReference type="EMBL" id="WIGN01000180">
    <property type="protein sequence ID" value="KAF6805504.1"/>
    <property type="molecule type" value="Genomic_DNA"/>
</dbReference>
<name>A0A8H6MQR4_9PEZI</name>
<organism evidence="2 3">
    <name type="scientific">Colletotrichum sojae</name>
    <dbReference type="NCBI Taxonomy" id="2175907"/>
    <lineage>
        <taxon>Eukaryota</taxon>
        <taxon>Fungi</taxon>
        <taxon>Dikarya</taxon>
        <taxon>Ascomycota</taxon>
        <taxon>Pezizomycotina</taxon>
        <taxon>Sordariomycetes</taxon>
        <taxon>Hypocreomycetidae</taxon>
        <taxon>Glomerellales</taxon>
        <taxon>Glomerellaceae</taxon>
        <taxon>Colletotrichum</taxon>
        <taxon>Colletotrichum orchidearum species complex</taxon>
    </lineage>
</organism>
<gene>
    <name evidence="2" type="ORF">CSOJ01_09436</name>
</gene>
<feature type="compositionally biased region" description="Basic and acidic residues" evidence="1">
    <location>
        <begin position="38"/>
        <end position="53"/>
    </location>
</feature>
<feature type="compositionally biased region" description="Polar residues" evidence="1">
    <location>
        <begin position="171"/>
        <end position="180"/>
    </location>
</feature>
<feature type="compositionally biased region" description="Pro residues" evidence="1">
    <location>
        <begin position="64"/>
        <end position="75"/>
    </location>
</feature>
<proteinExistence type="predicted"/>
<evidence type="ECO:0000256" key="1">
    <source>
        <dbReference type="SAM" id="MobiDB-lite"/>
    </source>
</evidence>
<evidence type="ECO:0000313" key="2">
    <source>
        <dbReference type="EMBL" id="KAF6805504.1"/>
    </source>
</evidence>
<sequence>MAWARERFTSPSAHRAKQHERRSPAGPRTPQRNFGAARSDDRQRDGHLERDGRPANLQARRPPGTGPPAPGPRPRTPQAGRGEERSPGGGAPSALWFARHICCASVSRAFDSLRSSYHLALTIGPRPRHGSQKDPDDGTFESFKGLPSATRTNRSVPPVSRPAIRHRQALSELTGTSREA</sequence>